<dbReference type="Gene3D" id="3.30.9.10">
    <property type="entry name" value="D-Amino Acid Oxidase, subunit A, domain 2"/>
    <property type="match status" value="1"/>
</dbReference>
<sequence length="370" mass="39481">MAEEERLVVDTVVIGAGVVGLATARSLALRGQSVWLLEAGPQFGEGISSRNSEVIHAGIYYPTGSLKAQLCVRGREQLYAYCRQRSVSHRRCGKWIVAVSDGQADQLEGIQRQAADNGVPLTWRDGAGLADSLPDVAAAAALFSPETGIVDSHQLMLALLGDLEAAGGTLVYRTPVLSAESGPEGHRLQLGGELPCQLVAKRVVNAAGLSAIPLARQWAGFPSHCCPQAHYARGVYFSYSGRHRFEQLIYPVPEPGGLGVHLTLDLAGQARFGPDVEWISEPDYTVDPARAGAFADGIRQWWPGLDASRLQPAYAGVRPKLRGPGEGNADFLIQDQREHGVPGLVHLFGIESPGLTACLAIADEVAERLA</sequence>
<proteinExistence type="inferred from homology"/>
<keyword evidence="2" id="KW-0285">Flavoprotein</keyword>
<gene>
    <name evidence="7" type="ORF">RYS15_03535</name>
</gene>
<evidence type="ECO:0000256" key="5">
    <source>
        <dbReference type="ARBA" id="ARBA00037941"/>
    </source>
</evidence>
<accession>A0ABU3VTZ1</accession>
<evidence type="ECO:0000313" key="7">
    <source>
        <dbReference type="EMBL" id="MDV2077734.1"/>
    </source>
</evidence>
<dbReference type="Gene3D" id="3.50.50.60">
    <property type="entry name" value="FAD/NAD(P)-binding domain"/>
    <property type="match status" value="1"/>
</dbReference>
<reference evidence="7 8" key="1">
    <citation type="submission" date="2023-10" db="EMBL/GenBank/DDBJ databases">
        <title>Characteristics and mechanism of a salt-tolerant marine origin heterotrophic nitrifying- aerobic denitrifying bacteria Marinobacter xestospongiae HN1.</title>
        <authorList>
            <person name="Qi R."/>
        </authorList>
    </citation>
    <scope>NUCLEOTIDE SEQUENCE [LARGE SCALE GENOMIC DNA]</scope>
    <source>
        <strain evidence="7 8">HN1</strain>
    </source>
</reference>
<comment type="similarity">
    <text evidence="5">Belongs to the L2HGDH family.</text>
</comment>
<name>A0ABU3VTZ1_9GAMM</name>
<evidence type="ECO:0000256" key="4">
    <source>
        <dbReference type="ARBA" id="ARBA00023002"/>
    </source>
</evidence>
<evidence type="ECO:0000259" key="6">
    <source>
        <dbReference type="Pfam" id="PF01266"/>
    </source>
</evidence>
<evidence type="ECO:0000256" key="1">
    <source>
        <dbReference type="ARBA" id="ARBA00001974"/>
    </source>
</evidence>
<keyword evidence="8" id="KW-1185">Reference proteome</keyword>
<dbReference type="Proteomes" id="UP001269819">
    <property type="component" value="Unassembled WGS sequence"/>
</dbReference>
<comment type="caution">
    <text evidence="7">The sequence shown here is derived from an EMBL/GenBank/DDBJ whole genome shotgun (WGS) entry which is preliminary data.</text>
</comment>
<evidence type="ECO:0000313" key="8">
    <source>
        <dbReference type="Proteomes" id="UP001269819"/>
    </source>
</evidence>
<dbReference type="PANTHER" id="PTHR43104">
    <property type="entry name" value="L-2-HYDROXYGLUTARATE DEHYDROGENASE, MITOCHONDRIAL"/>
    <property type="match status" value="1"/>
</dbReference>
<comment type="cofactor">
    <cofactor evidence="1">
        <name>FAD</name>
        <dbReference type="ChEBI" id="CHEBI:57692"/>
    </cofactor>
</comment>
<dbReference type="InterPro" id="IPR006076">
    <property type="entry name" value="FAD-dep_OxRdtase"/>
</dbReference>
<dbReference type="Pfam" id="PF01266">
    <property type="entry name" value="DAO"/>
    <property type="match status" value="1"/>
</dbReference>
<keyword evidence="3" id="KW-0274">FAD</keyword>
<protein>
    <submittedName>
        <fullName evidence="7">NAD(P)/FAD-dependent oxidoreductase</fullName>
    </submittedName>
</protein>
<keyword evidence="4" id="KW-0560">Oxidoreductase</keyword>
<dbReference type="InterPro" id="IPR036188">
    <property type="entry name" value="FAD/NAD-bd_sf"/>
</dbReference>
<dbReference type="SUPFAM" id="SSF51905">
    <property type="entry name" value="FAD/NAD(P)-binding domain"/>
    <property type="match status" value="1"/>
</dbReference>
<dbReference type="PANTHER" id="PTHR43104:SF4">
    <property type="entry name" value="L-2-HYDROXYGLUTARATE DEHYDROGENASE, MITOCHONDRIAL"/>
    <property type="match status" value="1"/>
</dbReference>
<dbReference type="EMBL" id="JAWIIJ010000002">
    <property type="protein sequence ID" value="MDV2077734.1"/>
    <property type="molecule type" value="Genomic_DNA"/>
</dbReference>
<evidence type="ECO:0000256" key="3">
    <source>
        <dbReference type="ARBA" id="ARBA00022827"/>
    </source>
</evidence>
<feature type="domain" description="FAD dependent oxidoreductase" evidence="6">
    <location>
        <begin position="10"/>
        <end position="368"/>
    </location>
</feature>
<evidence type="ECO:0000256" key="2">
    <source>
        <dbReference type="ARBA" id="ARBA00022630"/>
    </source>
</evidence>
<organism evidence="7 8">
    <name type="scientific">Marinobacter xestospongiae</name>
    <dbReference type="NCBI Taxonomy" id="994319"/>
    <lineage>
        <taxon>Bacteria</taxon>
        <taxon>Pseudomonadati</taxon>
        <taxon>Pseudomonadota</taxon>
        <taxon>Gammaproteobacteria</taxon>
        <taxon>Pseudomonadales</taxon>
        <taxon>Marinobacteraceae</taxon>
        <taxon>Marinobacter</taxon>
    </lineage>
</organism>